<sequence>MRIRPKSDYLKQAGWEELYVLSGHWKSDMDFYSDELNFLSNLLNRYSMWLTENDNIRRVEKVKLKLSVLQEFKNDLIHCVLKHMRHLKDLMENPFSYDEIIFRNEHAELEDDFADFIKAHRTLKREVFSLTSSIVESENINNLLHGG</sequence>
<dbReference type="Proteomes" id="UP000011135">
    <property type="component" value="Unassembled WGS sequence"/>
</dbReference>
<evidence type="ECO:0000313" key="2">
    <source>
        <dbReference type="Proteomes" id="UP000011135"/>
    </source>
</evidence>
<comment type="caution">
    <text evidence="1">The sequence shown here is derived from an EMBL/GenBank/DDBJ whole genome shotgun (WGS) entry which is preliminary data.</text>
</comment>
<evidence type="ECO:0000313" key="1">
    <source>
        <dbReference type="EMBL" id="ELR71979.1"/>
    </source>
</evidence>
<dbReference type="AlphaFoldDB" id="L8JWI4"/>
<dbReference type="eggNOG" id="ENOG5030X1F">
    <property type="taxonomic scope" value="Bacteria"/>
</dbReference>
<dbReference type="STRING" id="1237149.C900_01974"/>
<organism evidence="1 2">
    <name type="scientific">Fulvivirga imtechensis AK7</name>
    <dbReference type="NCBI Taxonomy" id="1237149"/>
    <lineage>
        <taxon>Bacteria</taxon>
        <taxon>Pseudomonadati</taxon>
        <taxon>Bacteroidota</taxon>
        <taxon>Cytophagia</taxon>
        <taxon>Cytophagales</taxon>
        <taxon>Fulvivirgaceae</taxon>
        <taxon>Fulvivirga</taxon>
    </lineage>
</organism>
<protein>
    <submittedName>
        <fullName evidence="1">Uncharacterized protein</fullName>
    </submittedName>
</protein>
<keyword evidence="2" id="KW-1185">Reference proteome</keyword>
<gene>
    <name evidence="1" type="ORF">C900_01974</name>
</gene>
<reference evidence="1 2" key="1">
    <citation type="submission" date="2012-12" db="EMBL/GenBank/DDBJ databases">
        <title>Genome assembly of Fulvivirga imtechensis AK7.</title>
        <authorList>
            <person name="Nupur N."/>
            <person name="Khatri I."/>
            <person name="Kumar R."/>
            <person name="Subramanian S."/>
            <person name="Pinnaka A."/>
        </authorList>
    </citation>
    <scope>NUCLEOTIDE SEQUENCE [LARGE SCALE GENOMIC DNA]</scope>
    <source>
        <strain evidence="1 2">AK7</strain>
    </source>
</reference>
<name>L8JWI4_9BACT</name>
<dbReference type="EMBL" id="AMZN01000029">
    <property type="protein sequence ID" value="ELR71979.1"/>
    <property type="molecule type" value="Genomic_DNA"/>
</dbReference>
<accession>L8JWI4</accession>
<proteinExistence type="predicted"/>